<dbReference type="GO" id="GO:0003677">
    <property type="term" value="F:DNA binding"/>
    <property type="evidence" value="ECO:0007669"/>
    <property type="project" value="InterPro"/>
</dbReference>
<dbReference type="GO" id="GO:0006259">
    <property type="term" value="P:DNA metabolic process"/>
    <property type="evidence" value="ECO:0007669"/>
    <property type="project" value="InterPro"/>
</dbReference>
<reference evidence="1 2" key="1">
    <citation type="submission" date="2018-06" db="EMBL/GenBank/DDBJ databases">
        <authorList>
            <consortium name="Pathogen Informatics"/>
            <person name="Doyle S."/>
        </authorList>
    </citation>
    <scope>NUCLEOTIDE SEQUENCE [LARGE SCALE GENOMIC DNA]</scope>
    <source>
        <strain evidence="1 2">NCTC9077</strain>
    </source>
</reference>
<protein>
    <submittedName>
        <fullName evidence="1">Recombination and repair protein RecT</fullName>
    </submittedName>
</protein>
<name>A0A376VJF0_ECOLX</name>
<evidence type="ECO:0000313" key="1">
    <source>
        <dbReference type="EMBL" id="STJ11653.1"/>
    </source>
</evidence>
<organism evidence="1 2">
    <name type="scientific">Escherichia coli</name>
    <dbReference type="NCBI Taxonomy" id="562"/>
    <lineage>
        <taxon>Bacteria</taxon>
        <taxon>Pseudomonadati</taxon>
        <taxon>Pseudomonadota</taxon>
        <taxon>Gammaproteobacteria</taxon>
        <taxon>Enterobacterales</taxon>
        <taxon>Enterobacteriaceae</taxon>
        <taxon>Escherichia</taxon>
    </lineage>
</organism>
<gene>
    <name evidence="1" type="primary">recT_2</name>
    <name evidence="1" type="ORF">NCTC9077_03372</name>
</gene>
<accession>A0A376VJF0</accession>
<sequence>MAKKTAIRRLFKYLPVSIEIQRAVSMDEKEPLTIDPADSSVLTGEYSVIDNSEE</sequence>
<evidence type="ECO:0000313" key="2">
    <source>
        <dbReference type="Proteomes" id="UP000254495"/>
    </source>
</evidence>
<dbReference type="InterPro" id="IPR018330">
    <property type="entry name" value="RecT_fam"/>
</dbReference>
<dbReference type="Pfam" id="PF03837">
    <property type="entry name" value="RecT"/>
    <property type="match status" value="1"/>
</dbReference>
<dbReference type="Proteomes" id="UP000254495">
    <property type="component" value="Unassembled WGS sequence"/>
</dbReference>
<proteinExistence type="predicted"/>
<dbReference type="AlphaFoldDB" id="A0A376VJF0"/>
<dbReference type="EMBL" id="UGCU01000001">
    <property type="protein sequence ID" value="STJ11653.1"/>
    <property type="molecule type" value="Genomic_DNA"/>
</dbReference>